<dbReference type="PROSITE" id="PS00105">
    <property type="entry name" value="AA_TRANSFER_CLASS_1"/>
    <property type="match status" value="1"/>
</dbReference>
<comment type="similarity">
    <text evidence="2 6">Belongs to the class-I pyridoxal-phosphate-dependent aminotransferase family.</text>
</comment>
<dbReference type="InterPro" id="IPR015424">
    <property type="entry name" value="PyrdxlP-dep_Trfase"/>
</dbReference>
<organism evidence="8 9">
    <name type="scientific">Candidatus Pullichristensenella stercorigallinarum</name>
    <dbReference type="NCBI Taxonomy" id="2840909"/>
    <lineage>
        <taxon>Bacteria</taxon>
        <taxon>Bacillati</taxon>
        <taxon>Bacillota</taxon>
        <taxon>Clostridia</taxon>
        <taxon>Candidatus Pullichristensenella</taxon>
    </lineage>
</organism>
<keyword evidence="5" id="KW-0663">Pyridoxal phosphate</keyword>
<dbReference type="EC" id="2.6.1.-" evidence="6"/>
<dbReference type="InterPro" id="IPR004839">
    <property type="entry name" value="Aminotransferase_I/II_large"/>
</dbReference>
<dbReference type="GO" id="GO:0006520">
    <property type="term" value="P:amino acid metabolic process"/>
    <property type="evidence" value="ECO:0007669"/>
    <property type="project" value="InterPro"/>
</dbReference>
<feature type="domain" description="Aminotransferase class I/classII large" evidence="7">
    <location>
        <begin position="30"/>
        <end position="388"/>
    </location>
</feature>
<dbReference type="GO" id="GO:0030170">
    <property type="term" value="F:pyridoxal phosphate binding"/>
    <property type="evidence" value="ECO:0007669"/>
    <property type="project" value="InterPro"/>
</dbReference>
<dbReference type="PANTHER" id="PTHR46383:SF1">
    <property type="entry name" value="ASPARTATE AMINOTRANSFERASE"/>
    <property type="match status" value="1"/>
</dbReference>
<name>A0A9D0ZL41_9FIRM</name>
<reference evidence="8" key="2">
    <citation type="journal article" date="2021" name="PeerJ">
        <title>Extensive microbial diversity within the chicken gut microbiome revealed by metagenomics and culture.</title>
        <authorList>
            <person name="Gilroy R."/>
            <person name="Ravi A."/>
            <person name="Getino M."/>
            <person name="Pursley I."/>
            <person name="Horton D.L."/>
            <person name="Alikhan N.F."/>
            <person name="Baker D."/>
            <person name="Gharbi K."/>
            <person name="Hall N."/>
            <person name="Watson M."/>
            <person name="Adriaenssens E.M."/>
            <person name="Foster-Nyarko E."/>
            <person name="Jarju S."/>
            <person name="Secka A."/>
            <person name="Antonio M."/>
            <person name="Oren A."/>
            <person name="Chaudhuri R.R."/>
            <person name="La Ragione R."/>
            <person name="Hildebrand F."/>
            <person name="Pallen M.J."/>
        </authorList>
    </citation>
    <scope>NUCLEOTIDE SEQUENCE</scope>
    <source>
        <strain evidence="8">ChiSjej6B24-2974</strain>
    </source>
</reference>
<evidence type="ECO:0000313" key="8">
    <source>
        <dbReference type="EMBL" id="HIQ82241.1"/>
    </source>
</evidence>
<dbReference type="Gene3D" id="3.40.640.10">
    <property type="entry name" value="Type I PLP-dependent aspartate aminotransferase-like (Major domain)"/>
    <property type="match status" value="1"/>
</dbReference>
<dbReference type="AlphaFoldDB" id="A0A9D0ZL41"/>
<gene>
    <name evidence="8" type="ORF">IAA52_03980</name>
</gene>
<dbReference type="InterPro" id="IPR015421">
    <property type="entry name" value="PyrdxlP-dep_Trfase_major"/>
</dbReference>
<dbReference type="InterPro" id="IPR050596">
    <property type="entry name" value="AspAT/PAT-like"/>
</dbReference>
<evidence type="ECO:0000313" key="9">
    <source>
        <dbReference type="Proteomes" id="UP000824260"/>
    </source>
</evidence>
<dbReference type="EMBL" id="DVFZ01000039">
    <property type="protein sequence ID" value="HIQ82241.1"/>
    <property type="molecule type" value="Genomic_DNA"/>
</dbReference>
<sequence>MQISRRAAQIAPSATLAIDARAKALKAEGKDVVGFGAGEPDFDTPAYIREAAHRAIDEGKTRYTPVAGTLSLRKKIAEKFLKDNGLAYDPAQIIVSSGAKQSIFTALSVMVNDGDEVLIPSPYWVSYPEMVKMVGGVPVFVPCRHEDGFRVRPEEIARRVTPKTKVLILNSPSNPNGCVLPRETLEEIAAIAVEKEFYVISDEIYEKLVYDSCEHVSIASLGEKIKEQTVVVNGASKAYAMTGWRIGYAAGPLEIIKAMSAFQSHAASNANSIAQYATEAALSGGEEELAGMVRAFDERRKLICSLVNAVPGLAADLPHGAFYVMMDVRGVLGKRCDGSVIDSSNAFATLLLESKCVAVVPGEAFGEPGFVRLSYAVSEEKIREGVRRMAEFVAQLT</sequence>
<dbReference type="Pfam" id="PF00155">
    <property type="entry name" value="Aminotran_1_2"/>
    <property type="match status" value="1"/>
</dbReference>
<comment type="cofactor">
    <cofactor evidence="1 6">
        <name>pyridoxal 5'-phosphate</name>
        <dbReference type="ChEBI" id="CHEBI:597326"/>
    </cofactor>
</comment>
<reference evidence="8" key="1">
    <citation type="submission" date="2020-10" db="EMBL/GenBank/DDBJ databases">
        <authorList>
            <person name="Gilroy R."/>
        </authorList>
    </citation>
    <scope>NUCLEOTIDE SEQUENCE</scope>
    <source>
        <strain evidence="8">ChiSjej6B24-2974</strain>
    </source>
</reference>
<comment type="caution">
    <text evidence="8">The sequence shown here is derived from an EMBL/GenBank/DDBJ whole genome shotgun (WGS) entry which is preliminary data.</text>
</comment>
<dbReference type="Gene3D" id="3.90.1150.10">
    <property type="entry name" value="Aspartate Aminotransferase, domain 1"/>
    <property type="match status" value="1"/>
</dbReference>
<accession>A0A9D0ZL41</accession>
<keyword evidence="4 6" id="KW-0808">Transferase</keyword>
<evidence type="ECO:0000256" key="4">
    <source>
        <dbReference type="ARBA" id="ARBA00022679"/>
    </source>
</evidence>
<evidence type="ECO:0000256" key="3">
    <source>
        <dbReference type="ARBA" id="ARBA00022576"/>
    </source>
</evidence>
<evidence type="ECO:0000259" key="7">
    <source>
        <dbReference type="Pfam" id="PF00155"/>
    </source>
</evidence>
<dbReference type="InterPro" id="IPR015422">
    <property type="entry name" value="PyrdxlP-dep_Trfase_small"/>
</dbReference>
<evidence type="ECO:0000256" key="5">
    <source>
        <dbReference type="ARBA" id="ARBA00022898"/>
    </source>
</evidence>
<dbReference type="FunFam" id="3.40.640.10:FF:000033">
    <property type="entry name" value="Aspartate aminotransferase"/>
    <property type="match status" value="1"/>
</dbReference>
<evidence type="ECO:0000256" key="1">
    <source>
        <dbReference type="ARBA" id="ARBA00001933"/>
    </source>
</evidence>
<evidence type="ECO:0000256" key="6">
    <source>
        <dbReference type="RuleBase" id="RU000481"/>
    </source>
</evidence>
<dbReference type="PANTHER" id="PTHR46383">
    <property type="entry name" value="ASPARTATE AMINOTRANSFERASE"/>
    <property type="match status" value="1"/>
</dbReference>
<dbReference type="CDD" id="cd00609">
    <property type="entry name" value="AAT_like"/>
    <property type="match status" value="1"/>
</dbReference>
<dbReference type="Proteomes" id="UP000824260">
    <property type="component" value="Unassembled WGS sequence"/>
</dbReference>
<evidence type="ECO:0000256" key="2">
    <source>
        <dbReference type="ARBA" id="ARBA00007441"/>
    </source>
</evidence>
<keyword evidence="3 6" id="KW-0032">Aminotransferase</keyword>
<proteinExistence type="inferred from homology"/>
<dbReference type="InterPro" id="IPR004838">
    <property type="entry name" value="NHTrfase_class1_PyrdxlP-BS"/>
</dbReference>
<protein>
    <recommendedName>
        <fullName evidence="6">Aminotransferase</fullName>
        <ecNumber evidence="6">2.6.1.-</ecNumber>
    </recommendedName>
</protein>
<dbReference type="SUPFAM" id="SSF53383">
    <property type="entry name" value="PLP-dependent transferases"/>
    <property type="match status" value="1"/>
</dbReference>
<dbReference type="PRINTS" id="PR00753">
    <property type="entry name" value="ACCSYNTHASE"/>
</dbReference>
<dbReference type="GO" id="GO:0008483">
    <property type="term" value="F:transaminase activity"/>
    <property type="evidence" value="ECO:0007669"/>
    <property type="project" value="UniProtKB-KW"/>
</dbReference>